<dbReference type="NCBIfam" id="TIGR00797">
    <property type="entry name" value="matE"/>
    <property type="match status" value="1"/>
</dbReference>
<sequence length="492" mass="54012">MVTPVPLLHAVNGGEFHDYEPVRNFRDARSVAWNETKKLWKIAGPIAFTIICNFGNNTATTMFVGHLGNLQLSAVSISLSVICTFSFGFMLGMGSALETLCGQAFGAGHVNMLGVYMQRSWIILFTSCVILTPIYIFSAPILKLLGQDDDVANLAGTFTIYCIPQLFSLAFNFPAQKFLQAQSKVLVLAWIGFISLLVQIGMLSLFIYVFDWGIYGAGIAFGITGWVIVIAQNIYIMKWCKEGWTGFSWLAFKDIWAFVRLSLESAVMLCLEIWYMMTLILATGHLSNAVLSIDSLAICLNFNGLEAMLFIGINAAISVRVSNELGLARPRAAKYSVYVTVGQSLLIGIVCMVVILITKDYFSVLYTNNEELQHSVSNLAILLGVTMLLNSVQPVISGVAIGGGWQGLVAYVNLGCYYIIGLPLGILLGYVAKWGVKGIWGGMICGTALQTLLLMIVLYRTNWNKEVEQTTDRMKKWAGQDYGDEEIAAVSV</sequence>
<dbReference type="Proteomes" id="UP000290289">
    <property type="component" value="Chromosome 7"/>
</dbReference>
<dbReference type="GO" id="GO:0016020">
    <property type="term" value="C:membrane"/>
    <property type="evidence" value="ECO:0007669"/>
    <property type="project" value="UniProtKB-SubCell"/>
</dbReference>
<comment type="caution">
    <text evidence="7">The sequence shown here is derived from an EMBL/GenBank/DDBJ whole genome shotgun (WGS) entry which is preliminary data.</text>
</comment>
<feature type="transmembrane region" description="Helical" evidence="6">
    <location>
        <begin position="257"/>
        <end position="275"/>
    </location>
</feature>
<feature type="transmembrane region" description="Helical" evidence="6">
    <location>
        <begin position="337"/>
        <end position="358"/>
    </location>
</feature>
<gene>
    <name evidence="7" type="ORF">DVH24_024793</name>
</gene>
<feature type="transmembrane region" description="Helical" evidence="6">
    <location>
        <begin position="185"/>
        <end position="208"/>
    </location>
</feature>
<comment type="subcellular location">
    <subcellularLocation>
        <location evidence="1">Membrane</location>
        <topology evidence="1">Multi-pass membrane protein</topology>
    </subcellularLocation>
</comment>
<feature type="transmembrane region" description="Helical" evidence="6">
    <location>
        <begin position="378"/>
        <end position="401"/>
    </location>
</feature>
<keyword evidence="5 6" id="KW-0472">Membrane</keyword>
<comment type="similarity">
    <text evidence="2 6">Belongs to the multi antimicrobial extrusion (MATE) (TC 2.A.66.1) family.</text>
</comment>
<dbReference type="GO" id="GO:1990961">
    <property type="term" value="P:xenobiotic detoxification by transmembrane export across the plasma membrane"/>
    <property type="evidence" value="ECO:0007669"/>
    <property type="project" value="InterPro"/>
</dbReference>
<organism evidence="7 8">
    <name type="scientific">Malus domestica</name>
    <name type="common">Apple</name>
    <name type="synonym">Pyrus malus</name>
    <dbReference type="NCBI Taxonomy" id="3750"/>
    <lineage>
        <taxon>Eukaryota</taxon>
        <taxon>Viridiplantae</taxon>
        <taxon>Streptophyta</taxon>
        <taxon>Embryophyta</taxon>
        <taxon>Tracheophyta</taxon>
        <taxon>Spermatophyta</taxon>
        <taxon>Magnoliopsida</taxon>
        <taxon>eudicotyledons</taxon>
        <taxon>Gunneridae</taxon>
        <taxon>Pentapetalae</taxon>
        <taxon>rosids</taxon>
        <taxon>fabids</taxon>
        <taxon>Rosales</taxon>
        <taxon>Rosaceae</taxon>
        <taxon>Amygdaloideae</taxon>
        <taxon>Maleae</taxon>
        <taxon>Malus</taxon>
    </lineage>
</organism>
<dbReference type="InterPro" id="IPR002528">
    <property type="entry name" value="MATE_fam"/>
</dbReference>
<dbReference type="Pfam" id="PF01554">
    <property type="entry name" value="MatE"/>
    <property type="match status" value="2"/>
</dbReference>
<evidence type="ECO:0000256" key="4">
    <source>
        <dbReference type="ARBA" id="ARBA00022989"/>
    </source>
</evidence>
<dbReference type="CDD" id="cd13132">
    <property type="entry name" value="MATE_eukaryotic"/>
    <property type="match status" value="1"/>
</dbReference>
<proteinExistence type="inferred from homology"/>
<name>A0A498JGZ4_MALDO</name>
<dbReference type="PANTHER" id="PTHR11206">
    <property type="entry name" value="MULTIDRUG RESISTANCE PROTEIN"/>
    <property type="match status" value="1"/>
</dbReference>
<dbReference type="Gramene" id="mRNA:MD07G0230000">
    <property type="protein sequence ID" value="mRNA:MD07G0230000"/>
    <property type="gene ID" value="MD07G0230000"/>
</dbReference>
<evidence type="ECO:0000256" key="2">
    <source>
        <dbReference type="ARBA" id="ARBA00010199"/>
    </source>
</evidence>
<feature type="transmembrane region" description="Helical" evidence="6">
    <location>
        <begin position="214"/>
        <end position="236"/>
    </location>
</feature>
<feature type="transmembrane region" description="Helical" evidence="6">
    <location>
        <begin position="438"/>
        <end position="459"/>
    </location>
</feature>
<feature type="transmembrane region" description="Helical" evidence="6">
    <location>
        <begin position="121"/>
        <end position="142"/>
    </location>
</feature>
<protein>
    <recommendedName>
        <fullName evidence="6">Protein DETOXIFICATION</fullName>
    </recommendedName>
    <alternativeName>
        <fullName evidence="6">Multidrug and toxic compound extrusion protein</fullName>
    </alternativeName>
</protein>
<accession>A0A498JGZ4</accession>
<dbReference type="GO" id="GO:0015297">
    <property type="term" value="F:antiporter activity"/>
    <property type="evidence" value="ECO:0007669"/>
    <property type="project" value="InterPro"/>
</dbReference>
<reference evidence="7 8" key="1">
    <citation type="submission" date="2018-10" db="EMBL/GenBank/DDBJ databases">
        <title>A high-quality apple genome assembly.</title>
        <authorList>
            <person name="Hu J."/>
        </authorList>
    </citation>
    <scope>NUCLEOTIDE SEQUENCE [LARGE SCALE GENOMIC DNA]</scope>
    <source>
        <strain evidence="8">cv. HFTH1</strain>
        <tissue evidence="7">Young leaf</tissue>
    </source>
</reference>
<dbReference type="GO" id="GO:0042910">
    <property type="term" value="F:xenobiotic transmembrane transporter activity"/>
    <property type="evidence" value="ECO:0007669"/>
    <property type="project" value="InterPro"/>
</dbReference>
<evidence type="ECO:0000313" key="7">
    <source>
        <dbReference type="EMBL" id="RXH95109.1"/>
    </source>
</evidence>
<evidence type="ECO:0000313" key="8">
    <source>
        <dbReference type="Proteomes" id="UP000290289"/>
    </source>
</evidence>
<feature type="transmembrane region" description="Helical" evidence="6">
    <location>
        <begin position="295"/>
        <end position="317"/>
    </location>
</feature>
<evidence type="ECO:0000256" key="5">
    <source>
        <dbReference type="ARBA" id="ARBA00023136"/>
    </source>
</evidence>
<feature type="transmembrane region" description="Helical" evidence="6">
    <location>
        <begin position="408"/>
        <end position="432"/>
    </location>
</feature>
<keyword evidence="3 6" id="KW-0812">Transmembrane</keyword>
<dbReference type="OrthoDB" id="2126698at2759"/>
<keyword evidence="4 6" id="KW-1133">Transmembrane helix</keyword>
<dbReference type="AlphaFoldDB" id="A0A498JGZ4"/>
<evidence type="ECO:0000256" key="3">
    <source>
        <dbReference type="ARBA" id="ARBA00022692"/>
    </source>
</evidence>
<feature type="transmembrane region" description="Helical" evidence="6">
    <location>
        <begin position="154"/>
        <end position="173"/>
    </location>
</feature>
<evidence type="ECO:0000256" key="6">
    <source>
        <dbReference type="RuleBase" id="RU004914"/>
    </source>
</evidence>
<feature type="transmembrane region" description="Helical" evidence="6">
    <location>
        <begin position="70"/>
        <end position="91"/>
    </location>
</feature>
<dbReference type="EMBL" id="RDQH01000333">
    <property type="protein sequence ID" value="RXH95109.1"/>
    <property type="molecule type" value="Genomic_DNA"/>
</dbReference>
<dbReference type="InterPro" id="IPR045069">
    <property type="entry name" value="MATE_euk"/>
</dbReference>
<dbReference type="SMR" id="A0A498JGZ4"/>
<evidence type="ECO:0000256" key="1">
    <source>
        <dbReference type="ARBA" id="ARBA00004141"/>
    </source>
</evidence>
<keyword evidence="8" id="KW-1185">Reference proteome</keyword>